<proteinExistence type="predicted"/>
<evidence type="ECO:0000256" key="1">
    <source>
        <dbReference type="SAM" id="MobiDB-lite"/>
    </source>
</evidence>
<sequence>MKKTKQARNLEANSIQGCIRRTLGGHEVEDQIMDSEGTRPQQPARPKPEKLEDRYGKIAMPALAAAVGVGRKETDSPRQMSAETLVSRLQQMAQS</sequence>
<comment type="caution">
    <text evidence="2">The sequence shown here is derived from an EMBL/GenBank/DDBJ whole genome shotgun (WGS) entry which is preliminary data.</text>
</comment>
<dbReference type="RefSeq" id="WP_307424523.1">
    <property type="nucleotide sequence ID" value="NZ_JAUSVK010000001.1"/>
</dbReference>
<dbReference type="Proteomes" id="UP001237448">
    <property type="component" value="Unassembled WGS sequence"/>
</dbReference>
<evidence type="ECO:0000313" key="2">
    <source>
        <dbReference type="EMBL" id="MDQ0391726.1"/>
    </source>
</evidence>
<accession>A0ABU0FBB3</accession>
<keyword evidence="3" id="KW-1185">Reference proteome</keyword>
<organism evidence="2 3">
    <name type="scientific">Labrys monachus</name>
    <dbReference type="NCBI Taxonomy" id="217067"/>
    <lineage>
        <taxon>Bacteria</taxon>
        <taxon>Pseudomonadati</taxon>
        <taxon>Pseudomonadota</taxon>
        <taxon>Alphaproteobacteria</taxon>
        <taxon>Hyphomicrobiales</taxon>
        <taxon>Xanthobacteraceae</taxon>
        <taxon>Labrys</taxon>
    </lineage>
</organism>
<feature type="region of interest" description="Disordered" evidence="1">
    <location>
        <begin position="29"/>
        <end position="54"/>
    </location>
</feature>
<gene>
    <name evidence="2" type="ORF">J3R73_001518</name>
</gene>
<evidence type="ECO:0000313" key="3">
    <source>
        <dbReference type="Proteomes" id="UP001237448"/>
    </source>
</evidence>
<protein>
    <submittedName>
        <fullName evidence="2">Uncharacterized protein</fullName>
    </submittedName>
</protein>
<reference evidence="2 3" key="1">
    <citation type="submission" date="2023-07" db="EMBL/GenBank/DDBJ databases">
        <title>Genomic Encyclopedia of Type Strains, Phase IV (KMG-IV): sequencing the most valuable type-strain genomes for metagenomic binning, comparative biology and taxonomic classification.</title>
        <authorList>
            <person name="Goeker M."/>
        </authorList>
    </citation>
    <scope>NUCLEOTIDE SEQUENCE [LARGE SCALE GENOMIC DNA]</scope>
    <source>
        <strain evidence="2 3">DSM 5896</strain>
    </source>
</reference>
<dbReference type="EMBL" id="JAUSVK010000001">
    <property type="protein sequence ID" value="MDQ0391726.1"/>
    <property type="molecule type" value="Genomic_DNA"/>
</dbReference>
<name>A0ABU0FBB3_9HYPH</name>